<proteinExistence type="predicted"/>
<organism evidence="8 9">
    <name type="scientific">Actinopolyspora alba</name>
    <dbReference type="NCBI Taxonomy" id="673379"/>
    <lineage>
        <taxon>Bacteria</taxon>
        <taxon>Bacillati</taxon>
        <taxon>Actinomycetota</taxon>
        <taxon>Actinomycetes</taxon>
        <taxon>Actinopolysporales</taxon>
        <taxon>Actinopolysporaceae</taxon>
        <taxon>Actinopolyspora</taxon>
        <taxon>Actinopolyspora alba group</taxon>
    </lineage>
</organism>
<dbReference type="InterPro" id="IPR036878">
    <property type="entry name" value="Glu_permease_IIB"/>
</dbReference>
<reference evidence="9" key="1">
    <citation type="submission" date="2016-10" db="EMBL/GenBank/DDBJ databases">
        <authorList>
            <person name="Varghese N."/>
            <person name="Submissions S."/>
        </authorList>
    </citation>
    <scope>NUCLEOTIDE SEQUENCE [LARGE SCALE GENOMIC DNA]</scope>
    <source>
        <strain evidence="9">DSM 45004</strain>
    </source>
</reference>
<evidence type="ECO:0000256" key="1">
    <source>
        <dbReference type="ARBA" id="ARBA00022448"/>
    </source>
</evidence>
<name>A0A1I1XQ18_9ACTN</name>
<keyword evidence="2" id="KW-0762">Sugar transport</keyword>
<dbReference type="Pfam" id="PF00367">
    <property type="entry name" value="PTS_EIIB"/>
    <property type="match status" value="1"/>
</dbReference>
<dbReference type="AlphaFoldDB" id="A0A1I1XQ18"/>
<keyword evidence="1" id="KW-0813">Transport</keyword>
<dbReference type="RefSeq" id="WP_165400659.1">
    <property type="nucleotide sequence ID" value="NZ_FOMZ01000007.1"/>
</dbReference>
<gene>
    <name evidence="8" type="ORF">SAMN04487819_107289</name>
</gene>
<protein>
    <submittedName>
        <fullName evidence="8">Phosphotransferase system IIB components</fullName>
    </submittedName>
</protein>
<evidence type="ECO:0000256" key="4">
    <source>
        <dbReference type="ARBA" id="ARBA00022683"/>
    </source>
</evidence>
<dbReference type="InterPro" id="IPR018113">
    <property type="entry name" value="PTrfase_EIIB_Cys"/>
</dbReference>
<dbReference type="PROSITE" id="PS01035">
    <property type="entry name" value="PTS_EIIB_TYPE_1_CYS"/>
    <property type="match status" value="1"/>
</dbReference>
<dbReference type="Gene3D" id="3.30.1360.60">
    <property type="entry name" value="Glucose permease domain IIB"/>
    <property type="match status" value="1"/>
</dbReference>
<dbReference type="EMBL" id="FOMZ01000007">
    <property type="protein sequence ID" value="SFE08698.1"/>
    <property type="molecule type" value="Genomic_DNA"/>
</dbReference>
<accession>A0A1I1XQ18</accession>
<evidence type="ECO:0000256" key="6">
    <source>
        <dbReference type="PROSITE-ProRule" id="PRU00421"/>
    </source>
</evidence>
<feature type="domain" description="PTS EIIB type-1" evidence="7">
    <location>
        <begin position="13"/>
        <end position="96"/>
    </location>
</feature>
<keyword evidence="9" id="KW-1185">Reference proteome</keyword>
<dbReference type="InterPro" id="IPR050558">
    <property type="entry name" value="PTS_Sugar-Specific_Components"/>
</dbReference>
<keyword evidence="4" id="KW-0598">Phosphotransferase system</keyword>
<evidence type="ECO:0000313" key="8">
    <source>
        <dbReference type="EMBL" id="SFE08698.1"/>
    </source>
</evidence>
<dbReference type="InterPro" id="IPR001996">
    <property type="entry name" value="PTS_IIB_1"/>
</dbReference>
<keyword evidence="3 8" id="KW-0808">Transferase</keyword>
<dbReference type="Proteomes" id="UP000198716">
    <property type="component" value="Unassembled WGS sequence"/>
</dbReference>
<evidence type="ECO:0000313" key="9">
    <source>
        <dbReference type="Proteomes" id="UP000198716"/>
    </source>
</evidence>
<evidence type="ECO:0000256" key="3">
    <source>
        <dbReference type="ARBA" id="ARBA00022679"/>
    </source>
</evidence>
<dbReference type="GO" id="GO:0009401">
    <property type="term" value="P:phosphoenolpyruvate-dependent sugar phosphotransferase system"/>
    <property type="evidence" value="ECO:0007669"/>
    <property type="project" value="UniProtKB-KW"/>
</dbReference>
<feature type="active site" description="Phosphocysteine intermediate; for EIIB activity" evidence="6">
    <location>
        <position position="35"/>
    </location>
</feature>
<dbReference type="GO" id="GO:0008982">
    <property type="term" value="F:protein-N(PI)-phosphohistidine-sugar phosphotransferase activity"/>
    <property type="evidence" value="ECO:0007669"/>
    <property type="project" value="InterPro"/>
</dbReference>
<sequence>MTPPEQSTSDPYTRTANELLTLLGGAENIITMTHCVTRLRITLADHQAVDGTALRDHPAVLGRLDDGETLHLLVGPAAVEPLTLACVTLLTGCKDRWGDERR</sequence>
<evidence type="ECO:0000256" key="5">
    <source>
        <dbReference type="ARBA" id="ARBA00022777"/>
    </source>
</evidence>
<dbReference type="GO" id="GO:0016301">
    <property type="term" value="F:kinase activity"/>
    <property type="evidence" value="ECO:0007669"/>
    <property type="project" value="UniProtKB-KW"/>
</dbReference>
<dbReference type="SUPFAM" id="SSF55604">
    <property type="entry name" value="Glucose permease domain IIB"/>
    <property type="match status" value="1"/>
</dbReference>
<evidence type="ECO:0000256" key="2">
    <source>
        <dbReference type="ARBA" id="ARBA00022597"/>
    </source>
</evidence>
<dbReference type="PROSITE" id="PS51098">
    <property type="entry name" value="PTS_EIIB_TYPE_1"/>
    <property type="match status" value="1"/>
</dbReference>
<dbReference type="PANTHER" id="PTHR30175:SF1">
    <property type="entry name" value="PTS SYSTEM ARBUTIN-, CELLOBIOSE-, AND SALICIN-SPECIFIC EIIBC COMPONENT-RELATED"/>
    <property type="match status" value="1"/>
</dbReference>
<keyword evidence="5" id="KW-0418">Kinase</keyword>
<dbReference type="PANTHER" id="PTHR30175">
    <property type="entry name" value="PHOSPHOTRANSFERASE SYSTEM TRANSPORT PROTEIN"/>
    <property type="match status" value="1"/>
</dbReference>
<evidence type="ECO:0000259" key="7">
    <source>
        <dbReference type="PROSITE" id="PS51098"/>
    </source>
</evidence>